<reference evidence="1" key="1">
    <citation type="submission" date="2020-05" db="EMBL/GenBank/DDBJ databases">
        <authorList>
            <person name="Chiriac C."/>
            <person name="Salcher M."/>
            <person name="Ghai R."/>
            <person name="Kavagutti S V."/>
        </authorList>
    </citation>
    <scope>NUCLEOTIDE SEQUENCE</scope>
</reference>
<protein>
    <submittedName>
        <fullName evidence="1">Unannotated protein</fullName>
    </submittedName>
</protein>
<dbReference type="EMBL" id="CAFBLK010000071">
    <property type="protein sequence ID" value="CAB4863414.1"/>
    <property type="molecule type" value="Genomic_DNA"/>
</dbReference>
<gene>
    <name evidence="1" type="ORF">UFOPK3317_00530</name>
</gene>
<evidence type="ECO:0000313" key="1">
    <source>
        <dbReference type="EMBL" id="CAB4863414.1"/>
    </source>
</evidence>
<proteinExistence type="predicted"/>
<sequence>MISIRALCELLENDFRPDSRGLMSTVNHDQIDAMEFSAPIADGLYDVIIIWADDVGDGALSIDLVITSGDKKGELLTLRAHNLTQRDPIDLAAHPCRVRVLNGEPEILL</sequence>
<accession>A0A6J7D390</accession>
<dbReference type="AlphaFoldDB" id="A0A6J7D390"/>
<organism evidence="1">
    <name type="scientific">freshwater metagenome</name>
    <dbReference type="NCBI Taxonomy" id="449393"/>
    <lineage>
        <taxon>unclassified sequences</taxon>
        <taxon>metagenomes</taxon>
        <taxon>ecological metagenomes</taxon>
    </lineage>
</organism>
<name>A0A6J7D390_9ZZZZ</name>